<keyword evidence="9" id="KW-1185">Reference proteome</keyword>
<dbReference type="InterPro" id="IPR000212">
    <property type="entry name" value="DNA_helicase_UvrD/REP"/>
</dbReference>
<evidence type="ECO:0000313" key="9">
    <source>
        <dbReference type="Proteomes" id="UP000183952"/>
    </source>
</evidence>
<evidence type="ECO:0000313" key="8">
    <source>
        <dbReference type="EMBL" id="SHK35708.1"/>
    </source>
</evidence>
<feature type="domain" description="UvrD-like helicase ATP-binding" evidence="7">
    <location>
        <begin position="208"/>
        <end position="566"/>
    </location>
</feature>
<dbReference type="PANTHER" id="PTHR11070">
    <property type="entry name" value="UVRD / RECB / PCRA DNA HELICASE FAMILY MEMBER"/>
    <property type="match status" value="1"/>
</dbReference>
<dbReference type="GO" id="GO:0043138">
    <property type="term" value="F:3'-5' DNA helicase activity"/>
    <property type="evidence" value="ECO:0007669"/>
    <property type="project" value="TreeGrafter"/>
</dbReference>
<dbReference type="PANTHER" id="PTHR11070:SF17">
    <property type="entry name" value="DNA HELICASE IV"/>
    <property type="match status" value="1"/>
</dbReference>
<dbReference type="GO" id="GO:0005524">
    <property type="term" value="F:ATP binding"/>
    <property type="evidence" value="ECO:0007669"/>
    <property type="project" value="UniProtKB-UniRule"/>
</dbReference>
<keyword evidence="1 5" id="KW-0547">Nucleotide-binding</keyword>
<name>A0A1M6RTK9_9CLOT</name>
<evidence type="ECO:0000256" key="4">
    <source>
        <dbReference type="ARBA" id="ARBA00022840"/>
    </source>
</evidence>
<dbReference type="InterPro" id="IPR027417">
    <property type="entry name" value="P-loop_NTPase"/>
</dbReference>
<dbReference type="OrthoDB" id="9787585at2"/>
<organism evidence="8 9">
    <name type="scientific">Hathewaya proteolytica DSM 3090</name>
    <dbReference type="NCBI Taxonomy" id="1121331"/>
    <lineage>
        <taxon>Bacteria</taxon>
        <taxon>Bacillati</taxon>
        <taxon>Bacillota</taxon>
        <taxon>Clostridia</taxon>
        <taxon>Eubacteriales</taxon>
        <taxon>Clostridiaceae</taxon>
        <taxon>Hathewaya</taxon>
    </lineage>
</organism>
<proteinExistence type="predicted"/>
<dbReference type="GO" id="GO:0003677">
    <property type="term" value="F:DNA binding"/>
    <property type="evidence" value="ECO:0007669"/>
    <property type="project" value="InterPro"/>
</dbReference>
<dbReference type="AlphaFoldDB" id="A0A1M6RTK9"/>
<dbReference type="EMBL" id="FRAD01000024">
    <property type="protein sequence ID" value="SHK35708.1"/>
    <property type="molecule type" value="Genomic_DNA"/>
</dbReference>
<sequence>MESKNIDISKEMELQLEKEKLDQVLCIIDEEIEKTIESRKVFLDELLTYRKQFVEEYRDDEDKVIEYFDHERFITEEAFNLMDGKLKELTYLKECPYFGRIDFREEEFGIEKIYIGRFGLLRKSDNEPVVVDWRSPVASLFYQGKLGEACYNVDNNSFYVTILKRVQFIIKKAKLLGMFDSDIDVKDEILQQVLSSNCQDKLKDIVRTIQKEQDNIIRTNPYDTVIVDGVAGSGKTTIALHRIAYLLYNYRKQLENKMLIIGPNEIFMEYISDVLPSLGEKNVEQCTFRELSLDSLGLKDEEVMSFNEYMEAILRKDKEIIEDMRLKATEEYALKLEDYVKKLEENYCVCRDVEYLGDIVVSEDDLKDMFYNYYIKMPLAKRLNKVRRIIISKLHYRRDEEVRKIKQQYNEIKKKLSESALEEEINNLQYKKKLSIRNVIEQLREVKKQLIKYQVDGIVDLYNKFNDFKQITNHDLAPMLYLKYKLYGFDIGKEIKHVVIDEAQDFSMLQLKVIKAMTNASAMTILGDSNQKIMPESCGVNMSQIKDIYDFKSMKFYKLDKSYRSTTEIMQYANKFLDNNHIIPLVRSGKPVEEKNICDLNSLCQLVTDKILRARDEEYNTVGVICEDMEQTEYVYKAIKDKVRVNIINKEESMYKGGVVVIPTYFAKGLEFDKVIAVFKHKYEDNNYMRYITCTRALHELCVINIK</sequence>
<dbReference type="Gene3D" id="3.40.50.300">
    <property type="entry name" value="P-loop containing nucleotide triphosphate hydrolases"/>
    <property type="match status" value="3"/>
</dbReference>
<dbReference type="Pfam" id="PF00580">
    <property type="entry name" value="UvrD-helicase"/>
    <property type="match status" value="1"/>
</dbReference>
<evidence type="ECO:0000256" key="5">
    <source>
        <dbReference type="PROSITE-ProRule" id="PRU00560"/>
    </source>
</evidence>
<keyword evidence="4 5" id="KW-0067">ATP-binding</keyword>
<dbReference type="GO" id="GO:0000725">
    <property type="term" value="P:recombinational repair"/>
    <property type="evidence" value="ECO:0007669"/>
    <property type="project" value="TreeGrafter"/>
</dbReference>
<reference evidence="8 9" key="1">
    <citation type="submission" date="2016-11" db="EMBL/GenBank/DDBJ databases">
        <authorList>
            <person name="Jaros S."/>
            <person name="Januszkiewicz K."/>
            <person name="Wedrychowicz H."/>
        </authorList>
    </citation>
    <scope>NUCLEOTIDE SEQUENCE [LARGE SCALE GENOMIC DNA]</scope>
    <source>
        <strain evidence="8 9">DSM 3090</strain>
    </source>
</reference>
<protein>
    <submittedName>
        <fullName evidence="8">DNA helicase-2 / ATP-dependent DNA helicase PcrA</fullName>
    </submittedName>
</protein>
<feature type="binding site" evidence="5">
    <location>
        <begin position="229"/>
        <end position="236"/>
    </location>
    <ligand>
        <name>ATP</name>
        <dbReference type="ChEBI" id="CHEBI:30616"/>
    </ligand>
</feature>
<dbReference type="GO" id="GO:0005829">
    <property type="term" value="C:cytosol"/>
    <property type="evidence" value="ECO:0007669"/>
    <property type="project" value="TreeGrafter"/>
</dbReference>
<dbReference type="GO" id="GO:0016787">
    <property type="term" value="F:hydrolase activity"/>
    <property type="evidence" value="ECO:0007669"/>
    <property type="project" value="UniProtKB-UniRule"/>
</dbReference>
<feature type="coiled-coil region" evidence="6">
    <location>
        <begin position="402"/>
        <end position="456"/>
    </location>
</feature>
<evidence type="ECO:0000256" key="1">
    <source>
        <dbReference type="ARBA" id="ARBA00022741"/>
    </source>
</evidence>
<dbReference type="STRING" id="1121331.SAMN02745248_02363"/>
<gene>
    <name evidence="8" type="ORF">SAMN02745248_02363</name>
</gene>
<accession>A0A1M6RTK9</accession>
<dbReference type="InterPro" id="IPR014016">
    <property type="entry name" value="UvrD-like_ATP-bd"/>
</dbReference>
<evidence type="ECO:0000256" key="6">
    <source>
        <dbReference type="SAM" id="Coils"/>
    </source>
</evidence>
<evidence type="ECO:0000256" key="2">
    <source>
        <dbReference type="ARBA" id="ARBA00022801"/>
    </source>
</evidence>
<keyword evidence="2 5" id="KW-0378">Hydrolase</keyword>
<dbReference type="Proteomes" id="UP000183952">
    <property type="component" value="Unassembled WGS sequence"/>
</dbReference>
<keyword evidence="6" id="KW-0175">Coiled coil</keyword>
<dbReference type="RefSeq" id="WP_072904279.1">
    <property type="nucleotide sequence ID" value="NZ_FRAD01000024.1"/>
</dbReference>
<keyword evidence="3 5" id="KW-0347">Helicase</keyword>
<dbReference type="SUPFAM" id="SSF52540">
    <property type="entry name" value="P-loop containing nucleoside triphosphate hydrolases"/>
    <property type="match status" value="1"/>
</dbReference>
<evidence type="ECO:0000256" key="3">
    <source>
        <dbReference type="ARBA" id="ARBA00022806"/>
    </source>
</evidence>
<evidence type="ECO:0000259" key="7">
    <source>
        <dbReference type="PROSITE" id="PS51198"/>
    </source>
</evidence>
<dbReference type="PROSITE" id="PS51198">
    <property type="entry name" value="UVRD_HELICASE_ATP_BIND"/>
    <property type="match status" value="1"/>
</dbReference>